<protein>
    <submittedName>
        <fullName evidence="2">Uncharacterized protein</fullName>
    </submittedName>
</protein>
<accession>A0A1C7MRL4</accession>
<evidence type="ECO:0000256" key="1">
    <source>
        <dbReference type="SAM" id="Coils"/>
    </source>
</evidence>
<evidence type="ECO:0000313" key="3">
    <source>
        <dbReference type="Proteomes" id="UP000092993"/>
    </source>
</evidence>
<keyword evidence="3" id="KW-1185">Reference proteome</keyword>
<feature type="coiled-coil region" evidence="1">
    <location>
        <begin position="8"/>
        <end position="63"/>
    </location>
</feature>
<reference evidence="2 3" key="1">
    <citation type="submission" date="2016-03" db="EMBL/GenBank/DDBJ databases">
        <title>Whole genome sequencing of Grifola frondosa 9006-11.</title>
        <authorList>
            <person name="Min B."/>
            <person name="Park H."/>
            <person name="Kim J.-G."/>
            <person name="Cho H."/>
            <person name="Oh Y.-L."/>
            <person name="Kong W.-S."/>
            <person name="Choi I.-G."/>
        </authorList>
    </citation>
    <scope>NUCLEOTIDE SEQUENCE [LARGE SCALE GENOMIC DNA]</scope>
    <source>
        <strain evidence="2 3">9006-11</strain>
    </source>
</reference>
<gene>
    <name evidence="2" type="ORF">A0H81_01191</name>
</gene>
<keyword evidence="1" id="KW-0175">Coiled coil</keyword>
<comment type="caution">
    <text evidence="2">The sequence shown here is derived from an EMBL/GenBank/DDBJ whole genome shotgun (WGS) entry which is preliminary data.</text>
</comment>
<organism evidence="2 3">
    <name type="scientific">Grifola frondosa</name>
    <name type="common">Maitake</name>
    <name type="synonym">Polyporus frondosus</name>
    <dbReference type="NCBI Taxonomy" id="5627"/>
    <lineage>
        <taxon>Eukaryota</taxon>
        <taxon>Fungi</taxon>
        <taxon>Dikarya</taxon>
        <taxon>Basidiomycota</taxon>
        <taxon>Agaricomycotina</taxon>
        <taxon>Agaricomycetes</taxon>
        <taxon>Polyporales</taxon>
        <taxon>Grifolaceae</taxon>
        <taxon>Grifola</taxon>
    </lineage>
</organism>
<dbReference type="EMBL" id="LUGG01000001">
    <property type="protein sequence ID" value="OBZ79513.1"/>
    <property type="molecule type" value="Genomic_DNA"/>
</dbReference>
<proteinExistence type="predicted"/>
<sequence>MLASVASHDHCEQRIAELSIELQAAKAQLQLALLDIDQLKQQVERTLEALANLQEEQQENSENIEGMSLAVVAAVEASSTMCAGAIAVARRMSYA</sequence>
<dbReference type="Proteomes" id="UP000092993">
    <property type="component" value="Unassembled WGS sequence"/>
</dbReference>
<evidence type="ECO:0000313" key="2">
    <source>
        <dbReference type="EMBL" id="OBZ79513.1"/>
    </source>
</evidence>
<dbReference type="AlphaFoldDB" id="A0A1C7MRL4"/>
<name>A0A1C7MRL4_GRIFR</name>